<organism evidence="2 3">
    <name type="scientific">Candidatus Kerfeldbacteria bacterium CG08_land_8_20_14_0_20_40_16</name>
    <dbReference type="NCBI Taxonomy" id="2014244"/>
    <lineage>
        <taxon>Bacteria</taxon>
        <taxon>Candidatus Kerfeldiibacteriota</taxon>
    </lineage>
</organism>
<evidence type="ECO:0000313" key="2">
    <source>
        <dbReference type="EMBL" id="PIS42223.1"/>
    </source>
</evidence>
<evidence type="ECO:0008006" key="4">
    <source>
        <dbReference type="Google" id="ProtNLM"/>
    </source>
</evidence>
<dbReference type="InterPro" id="IPR005754">
    <property type="entry name" value="Sortase"/>
</dbReference>
<evidence type="ECO:0000256" key="1">
    <source>
        <dbReference type="ARBA" id="ARBA00022801"/>
    </source>
</evidence>
<accession>A0A2H0YWW9</accession>
<dbReference type="Pfam" id="PF04203">
    <property type="entry name" value="Sortase"/>
    <property type="match status" value="1"/>
</dbReference>
<dbReference type="SUPFAM" id="SSF63817">
    <property type="entry name" value="Sortase"/>
    <property type="match status" value="1"/>
</dbReference>
<dbReference type="Proteomes" id="UP000231542">
    <property type="component" value="Unassembled WGS sequence"/>
</dbReference>
<name>A0A2H0YWW9_9BACT</name>
<dbReference type="InterPro" id="IPR023365">
    <property type="entry name" value="Sortase_dom-sf"/>
</dbReference>
<keyword evidence="1" id="KW-0378">Hydrolase</keyword>
<sequence length="56" mass="6504">MVWNEKEYHYQVVETKIVNPDQAEIMASTEDTTITLYTCTPLFTTQQRLVVIGKLI</sequence>
<dbReference type="AlphaFoldDB" id="A0A2H0YWW9"/>
<dbReference type="EMBL" id="PEXU01000051">
    <property type="protein sequence ID" value="PIS42223.1"/>
    <property type="molecule type" value="Genomic_DNA"/>
</dbReference>
<reference evidence="2 3" key="1">
    <citation type="submission" date="2017-09" db="EMBL/GenBank/DDBJ databases">
        <title>Depth-based differentiation of microbial function through sediment-hosted aquifers and enrichment of novel symbionts in the deep terrestrial subsurface.</title>
        <authorList>
            <person name="Probst A.J."/>
            <person name="Ladd B."/>
            <person name="Jarett J.K."/>
            <person name="Geller-Mcgrath D.E."/>
            <person name="Sieber C.M."/>
            <person name="Emerson J.B."/>
            <person name="Anantharaman K."/>
            <person name="Thomas B.C."/>
            <person name="Malmstrom R."/>
            <person name="Stieglmeier M."/>
            <person name="Klingl A."/>
            <person name="Woyke T."/>
            <person name="Ryan C.M."/>
            <person name="Banfield J.F."/>
        </authorList>
    </citation>
    <scope>NUCLEOTIDE SEQUENCE [LARGE SCALE GENOMIC DNA]</scope>
    <source>
        <strain evidence="2">CG08_land_8_20_14_0_20_40_16</strain>
    </source>
</reference>
<evidence type="ECO:0000313" key="3">
    <source>
        <dbReference type="Proteomes" id="UP000231542"/>
    </source>
</evidence>
<protein>
    <recommendedName>
        <fullName evidence="4">Sortase</fullName>
    </recommendedName>
</protein>
<proteinExistence type="predicted"/>
<dbReference type="GO" id="GO:0016787">
    <property type="term" value="F:hydrolase activity"/>
    <property type="evidence" value="ECO:0007669"/>
    <property type="project" value="UniProtKB-KW"/>
</dbReference>
<gene>
    <name evidence="2" type="ORF">COT24_04660</name>
</gene>
<dbReference type="Gene3D" id="2.40.260.10">
    <property type="entry name" value="Sortase"/>
    <property type="match status" value="1"/>
</dbReference>
<comment type="caution">
    <text evidence="2">The sequence shown here is derived from an EMBL/GenBank/DDBJ whole genome shotgun (WGS) entry which is preliminary data.</text>
</comment>